<gene>
    <name evidence="3" type="ORF">DPBNPPHM_02128</name>
</gene>
<dbReference type="OrthoDB" id="7064073at2"/>
<proteinExistence type="predicted"/>
<organism evidence="3 4">
    <name type="scientific">BD1-7 clade bacterium</name>
    <dbReference type="NCBI Taxonomy" id="2029982"/>
    <lineage>
        <taxon>Bacteria</taxon>
        <taxon>Pseudomonadati</taxon>
        <taxon>Pseudomonadota</taxon>
        <taxon>Gammaproteobacteria</taxon>
        <taxon>Cellvibrionales</taxon>
        <taxon>Spongiibacteraceae</taxon>
        <taxon>BD1-7 clade</taxon>
    </lineage>
</organism>
<dbReference type="Gene3D" id="3.40.50.10610">
    <property type="entry name" value="ABC-type transport auxiliary lipoprotein component"/>
    <property type="match status" value="1"/>
</dbReference>
<evidence type="ECO:0000313" key="4">
    <source>
        <dbReference type="Proteomes" id="UP000434580"/>
    </source>
</evidence>
<evidence type="ECO:0000259" key="2">
    <source>
        <dbReference type="Pfam" id="PF03886"/>
    </source>
</evidence>
<protein>
    <recommendedName>
        <fullName evidence="2">ABC-type transport auxiliary lipoprotein component domain-containing protein</fullName>
    </recommendedName>
</protein>
<sequence length="238" mass="27004">MDAKITNFQRRATFIGAFLTGMMLVGCGSNPPPEYHLLPVKPFIPTPVEPAAYTNPDTPCISLGVDKLVLPEYLNNDNIVGLQTESTVEVFDQKRWYEPLESAMFRALTLQLIQDLPTIRIQDFPWRQDDQPVCRLTVIFYELIQVNHDNWSAKLQWQLHHPPKRTYFSDTSLDIQLSETELAKDLPQAYAYLKAIESTSSIVSGYVNSLPRLDVEIQTGNKAPKPPMAPTIDNTNKK</sequence>
<dbReference type="SUPFAM" id="SSF159594">
    <property type="entry name" value="XCC0632-like"/>
    <property type="match status" value="1"/>
</dbReference>
<feature type="domain" description="ABC-type transport auxiliary lipoprotein component" evidence="2">
    <location>
        <begin position="48"/>
        <end position="173"/>
    </location>
</feature>
<dbReference type="InterPro" id="IPR005586">
    <property type="entry name" value="ABC_trans_aux"/>
</dbReference>
<dbReference type="EMBL" id="CACSII010000019">
    <property type="protein sequence ID" value="CAA0116873.1"/>
    <property type="molecule type" value="Genomic_DNA"/>
</dbReference>
<dbReference type="Pfam" id="PF03886">
    <property type="entry name" value="ABC_trans_aux"/>
    <property type="match status" value="1"/>
</dbReference>
<accession>A0A5S9QEH2</accession>
<dbReference type="Proteomes" id="UP000434580">
    <property type="component" value="Unassembled WGS sequence"/>
</dbReference>
<evidence type="ECO:0000313" key="3">
    <source>
        <dbReference type="EMBL" id="CAA0116873.1"/>
    </source>
</evidence>
<name>A0A5S9QEH2_9GAMM</name>
<reference evidence="3 4" key="1">
    <citation type="submission" date="2019-11" db="EMBL/GenBank/DDBJ databases">
        <authorList>
            <person name="Holert J."/>
        </authorList>
    </citation>
    <scope>NUCLEOTIDE SEQUENCE [LARGE SCALE GENOMIC DNA]</scope>
    <source>
        <strain evidence="3">BC5_2</strain>
    </source>
</reference>
<dbReference type="PROSITE" id="PS51257">
    <property type="entry name" value="PROKAR_LIPOPROTEIN"/>
    <property type="match status" value="1"/>
</dbReference>
<dbReference type="AlphaFoldDB" id="A0A5S9QEH2"/>
<feature type="region of interest" description="Disordered" evidence="1">
    <location>
        <begin position="218"/>
        <end position="238"/>
    </location>
</feature>
<evidence type="ECO:0000256" key="1">
    <source>
        <dbReference type="SAM" id="MobiDB-lite"/>
    </source>
</evidence>